<organism evidence="1 2">
    <name type="scientific">Citrobacter koseri</name>
    <name type="common">Citrobacter diversus</name>
    <dbReference type="NCBI Taxonomy" id="545"/>
    <lineage>
        <taxon>Bacteria</taxon>
        <taxon>Pseudomonadati</taxon>
        <taxon>Pseudomonadota</taxon>
        <taxon>Gammaproteobacteria</taxon>
        <taxon>Enterobacterales</taxon>
        <taxon>Enterobacteriaceae</taxon>
        <taxon>Citrobacter</taxon>
    </lineage>
</organism>
<dbReference type="GO" id="GO:0019213">
    <property type="term" value="F:deacetylase activity"/>
    <property type="evidence" value="ECO:0007669"/>
    <property type="project" value="InterPro"/>
</dbReference>
<name>A0A3S4KN47_CITKO</name>
<dbReference type="InterPro" id="IPR032466">
    <property type="entry name" value="Metal_Hydrolase"/>
</dbReference>
<evidence type="ECO:0000313" key="1">
    <source>
        <dbReference type="EMBL" id="VEB92948.1"/>
    </source>
</evidence>
<sequence length="76" mass="8228">MVHIGNNPPDLDEIAERLTAGDIITHCYNGKPNRILTPGGELRASITRALQRGGAPGRWSRHCQPELCGRASARLA</sequence>
<dbReference type="PANTHER" id="PTHR42717">
    <property type="entry name" value="DIHYDROOROTASE-RELATED"/>
    <property type="match status" value="1"/>
</dbReference>
<evidence type="ECO:0000313" key="2">
    <source>
        <dbReference type="Proteomes" id="UP000270272"/>
    </source>
</evidence>
<reference evidence="1 2" key="1">
    <citation type="submission" date="2018-12" db="EMBL/GenBank/DDBJ databases">
        <authorList>
            <consortium name="Pathogen Informatics"/>
        </authorList>
    </citation>
    <scope>NUCLEOTIDE SEQUENCE [LARGE SCALE GENOMIC DNA]</scope>
    <source>
        <strain evidence="1 2">NCTC11075</strain>
    </source>
</reference>
<dbReference type="InterPro" id="IPR020043">
    <property type="entry name" value="Deacetylase_Atu3266-like"/>
</dbReference>
<protein>
    <submittedName>
        <fullName evidence="1">Dihydroorotase</fullName>
    </submittedName>
</protein>
<dbReference type="PANTHER" id="PTHR42717:SF1">
    <property type="entry name" value="IMIDAZOLONEPROPIONASE AND RELATED AMIDOHYDROLASES"/>
    <property type="match status" value="1"/>
</dbReference>
<dbReference type="AlphaFoldDB" id="A0A3S4KN47"/>
<gene>
    <name evidence="1" type="ORF">NCTC11075_03817</name>
</gene>
<dbReference type="Proteomes" id="UP000270272">
    <property type="component" value="Chromosome"/>
</dbReference>
<dbReference type="EMBL" id="LR134204">
    <property type="protein sequence ID" value="VEB92948.1"/>
    <property type="molecule type" value="Genomic_DNA"/>
</dbReference>
<dbReference type="Gene3D" id="3.20.20.140">
    <property type="entry name" value="Metal-dependent hydrolases"/>
    <property type="match status" value="1"/>
</dbReference>
<proteinExistence type="predicted"/>
<dbReference type="SUPFAM" id="SSF51556">
    <property type="entry name" value="Metallo-dependent hydrolases"/>
    <property type="match status" value="1"/>
</dbReference>
<accession>A0A3S4KN47</accession>